<dbReference type="AlphaFoldDB" id="A0A3B0S4C5"/>
<feature type="transmembrane region" description="Helical" evidence="1">
    <location>
        <begin position="670"/>
        <end position="696"/>
    </location>
</feature>
<protein>
    <submittedName>
        <fullName evidence="2">Uncharacterized protein</fullName>
    </submittedName>
</protein>
<gene>
    <name evidence="2" type="ORF">MNBD_ACTINO02-1593</name>
</gene>
<feature type="transmembrane region" description="Helical" evidence="1">
    <location>
        <begin position="717"/>
        <end position="741"/>
    </location>
</feature>
<evidence type="ECO:0000313" key="2">
    <source>
        <dbReference type="EMBL" id="VAV91263.1"/>
    </source>
</evidence>
<dbReference type="EMBL" id="UOEK01000004">
    <property type="protein sequence ID" value="VAV91263.1"/>
    <property type="molecule type" value="Genomic_DNA"/>
</dbReference>
<accession>A0A3B0S4C5</accession>
<feature type="transmembrane region" description="Helical" evidence="1">
    <location>
        <begin position="428"/>
        <end position="449"/>
    </location>
</feature>
<feature type="transmembrane region" description="Helical" evidence="1">
    <location>
        <begin position="356"/>
        <end position="375"/>
    </location>
</feature>
<feature type="transmembrane region" description="Helical" evidence="1">
    <location>
        <begin position="281"/>
        <end position="305"/>
    </location>
</feature>
<sequence>MKLGWVVLRLLRRETRTMVVLVLLAAVLGAAFSALNAVQSSVRSAADDGVASQAAGYEWQLEVVASGDYDSLLSARDDMVPVWVEAVEVESLGRLSTAEALFVAERDVAYGTLLAGTRPYLPGEATVSTELADRLGLRVGDGITISDSERQFEVVGIHVVETAPNQPVIAAYVTMDEMTGSPAKYLTNTKFEQFGAELKDALEERSVIMRSTGFLTFLQEESVGATYGGPLAVALLALGFMCAVILGSVLRLSDLAMAGEREGLQAAGMTPRRAHAIVRSASGGSVLVGTVVGLASVAALSGVLATRVAPLFSQYWTTTTTSSTATALYGTGLVGVVLLLPRAIQRYRKTSLAKPKLFKTLMMGVGGVALVALARGGHTSPAVAGRMVGGLMVSWSIVGVLTVAVQAGRRSERQAFARIRWQVVRRSLAMLGVVTALVYITSAISGTLLQQAADNRLMYSGASVWLPPGSLQIELLGASDAIYIGEQFEKRGGEAFLPELTNEKGGVQIRATTTRLLSCLEASPSLTFREVYDTCPGRDAVSQVAVDVLGSGAGRLSSSRPVAEPALLDDDARFGLIAIDAGTDKVLEIWVLEAEPGPILGNSIAGVILGPDVAMELGFKTSGIYQVALLEFADLPKDRKAEMRSIMANRASGALINEDLGNQDGGLTGAAVLIAVVGAVLTVLIVGSWGSGLAEAELEARRALLELGAGAAIRVPAYVRALIGLLLVGPVVALVVFLAPVLSAMTPLSAIPVVWLLPALAAVVSSVWVVHVMTKEGVATS</sequence>
<name>A0A3B0S4C5_9ZZZZ</name>
<feature type="transmembrane region" description="Helical" evidence="1">
    <location>
        <begin position="387"/>
        <end position="407"/>
    </location>
</feature>
<keyword evidence="1" id="KW-1133">Transmembrane helix</keyword>
<keyword evidence="1" id="KW-0472">Membrane</keyword>
<keyword evidence="1" id="KW-0812">Transmembrane</keyword>
<reference evidence="2" key="1">
    <citation type="submission" date="2018-06" db="EMBL/GenBank/DDBJ databases">
        <authorList>
            <person name="Zhirakovskaya E."/>
        </authorList>
    </citation>
    <scope>NUCLEOTIDE SEQUENCE</scope>
</reference>
<proteinExistence type="predicted"/>
<feature type="transmembrane region" description="Helical" evidence="1">
    <location>
        <begin position="325"/>
        <end position="344"/>
    </location>
</feature>
<feature type="transmembrane region" description="Helical" evidence="1">
    <location>
        <begin position="231"/>
        <end position="252"/>
    </location>
</feature>
<organism evidence="2">
    <name type="scientific">hydrothermal vent metagenome</name>
    <dbReference type="NCBI Taxonomy" id="652676"/>
    <lineage>
        <taxon>unclassified sequences</taxon>
        <taxon>metagenomes</taxon>
        <taxon>ecological metagenomes</taxon>
    </lineage>
</organism>
<evidence type="ECO:0000256" key="1">
    <source>
        <dbReference type="SAM" id="Phobius"/>
    </source>
</evidence>
<feature type="transmembrane region" description="Helical" evidence="1">
    <location>
        <begin position="753"/>
        <end position="773"/>
    </location>
</feature>